<dbReference type="SMART" id="SM00065">
    <property type="entry name" value="GAF"/>
    <property type="match status" value="1"/>
</dbReference>
<name>A0A975GQR6_9BACT</name>
<dbReference type="Gene3D" id="3.30.450.40">
    <property type="match status" value="1"/>
</dbReference>
<dbReference type="InterPro" id="IPR029016">
    <property type="entry name" value="GAF-like_dom_sf"/>
</dbReference>
<accession>A0A975GQR6</accession>
<feature type="domain" description="GAF" evidence="1">
    <location>
        <begin position="26"/>
        <end position="171"/>
    </location>
</feature>
<dbReference type="Proteomes" id="UP000663722">
    <property type="component" value="Chromosome"/>
</dbReference>
<proteinExistence type="predicted"/>
<dbReference type="EMBL" id="CP061800">
    <property type="protein sequence ID" value="QTA90179.1"/>
    <property type="molecule type" value="Genomic_DNA"/>
</dbReference>
<evidence type="ECO:0000313" key="3">
    <source>
        <dbReference type="Proteomes" id="UP000663722"/>
    </source>
</evidence>
<dbReference type="RefSeq" id="WP_207678494.1">
    <property type="nucleotide sequence ID" value="NZ_CP061800.1"/>
</dbReference>
<dbReference type="KEGG" id="dmm:dnm_062400"/>
<keyword evidence="3" id="KW-1185">Reference proteome</keyword>
<sequence length="188" mass="21477">MNEKPVRRIHLQEFKAISRAIITYEDLNMLLNHTVEGVCRAFQVKGCSIMLFDDREKEFFRVSSHGISDEYLGKGPLPVDKKYCSFVTGEPIFIEDMQNDPRVKYPEAADKEGLVSMLSVPIKCRERIIGIIRIYNNESWTLDEDDVDSFCLLAEQLGCVIENNGLKNFLDQVKISLGSLPLRMLEGL</sequence>
<protein>
    <submittedName>
        <fullName evidence="2">GAF domain-containing protein</fullName>
    </submittedName>
</protein>
<reference evidence="2" key="1">
    <citation type="journal article" date="2021" name="Microb. Physiol.">
        <title>Proteogenomic Insights into the Physiology of Marine, Sulfate-Reducing, Filamentous Desulfonema limicola and Desulfonema magnum.</title>
        <authorList>
            <person name="Schnaars V."/>
            <person name="Wohlbrand L."/>
            <person name="Scheve S."/>
            <person name="Hinrichs C."/>
            <person name="Reinhardt R."/>
            <person name="Rabus R."/>
        </authorList>
    </citation>
    <scope>NUCLEOTIDE SEQUENCE</scope>
    <source>
        <strain evidence="2">4be13</strain>
    </source>
</reference>
<dbReference type="AlphaFoldDB" id="A0A975GQR6"/>
<organism evidence="2 3">
    <name type="scientific">Desulfonema magnum</name>
    <dbReference type="NCBI Taxonomy" id="45655"/>
    <lineage>
        <taxon>Bacteria</taxon>
        <taxon>Pseudomonadati</taxon>
        <taxon>Thermodesulfobacteriota</taxon>
        <taxon>Desulfobacteria</taxon>
        <taxon>Desulfobacterales</taxon>
        <taxon>Desulfococcaceae</taxon>
        <taxon>Desulfonema</taxon>
    </lineage>
</organism>
<evidence type="ECO:0000313" key="2">
    <source>
        <dbReference type="EMBL" id="QTA90179.1"/>
    </source>
</evidence>
<dbReference type="SUPFAM" id="SSF55781">
    <property type="entry name" value="GAF domain-like"/>
    <property type="match status" value="1"/>
</dbReference>
<gene>
    <name evidence="2" type="ORF">dnm_062400</name>
</gene>
<dbReference type="Pfam" id="PF01590">
    <property type="entry name" value="GAF"/>
    <property type="match status" value="1"/>
</dbReference>
<dbReference type="InterPro" id="IPR003018">
    <property type="entry name" value="GAF"/>
</dbReference>
<evidence type="ECO:0000259" key="1">
    <source>
        <dbReference type="SMART" id="SM00065"/>
    </source>
</evidence>